<dbReference type="AlphaFoldDB" id="A0A6C0DXU1"/>
<name>A0A6C0DXU1_9ZZZZ</name>
<organism evidence="1">
    <name type="scientific">viral metagenome</name>
    <dbReference type="NCBI Taxonomy" id="1070528"/>
    <lineage>
        <taxon>unclassified sequences</taxon>
        <taxon>metagenomes</taxon>
        <taxon>organismal metagenomes</taxon>
    </lineage>
</organism>
<proteinExistence type="predicted"/>
<dbReference type="EMBL" id="MN739696">
    <property type="protein sequence ID" value="QHT21687.1"/>
    <property type="molecule type" value="Genomic_DNA"/>
</dbReference>
<evidence type="ECO:0000313" key="1">
    <source>
        <dbReference type="EMBL" id="QHT21687.1"/>
    </source>
</evidence>
<reference evidence="1" key="1">
    <citation type="journal article" date="2020" name="Nature">
        <title>Giant virus diversity and host interactions through global metagenomics.</title>
        <authorList>
            <person name="Schulz F."/>
            <person name="Roux S."/>
            <person name="Paez-Espino D."/>
            <person name="Jungbluth S."/>
            <person name="Walsh D.A."/>
            <person name="Denef V.J."/>
            <person name="McMahon K.D."/>
            <person name="Konstantinidis K.T."/>
            <person name="Eloe-Fadrosh E.A."/>
            <person name="Kyrpides N.C."/>
            <person name="Woyke T."/>
        </authorList>
    </citation>
    <scope>NUCLEOTIDE SEQUENCE</scope>
    <source>
        <strain evidence="1">GVMAG-M-3300023179-103</strain>
    </source>
</reference>
<sequence length="392" mass="45902">MEATPDYDIQKIAQSILDNQYGILKEHYIDFFKLPKAPYNFPTLKVDESGIFTGDIDEYDKFDTFRLVGDTYKYELQNPDVEIESFIIKNKIKQMRIDLRQNIKDVFSTHQSFVFPLIIASNSAVYDTLYLTDYLLKHIYRILMAMIIHGADDELIKQQTHMISMRELEGKYNVSNVEFNYGFLRIIDLISEFIKDNELDKKQAEYKAEYLQQKSSVMSASITYDDIKYTLHDGILTLKKLKEKINITNWNDDEQIKLPSYATNFQLFFSQYYDSIKKAFPIYNRLENIYRLTALNCILDNFTPDTTVNESVYVDTYPRSILCSGGLLLKVSNFIEIPFKEHPIVEATQKKIDLQVCKEAFDNGGFICAFAPKLKIRDCYEQNLKDFHQCLE</sequence>
<protein>
    <submittedName>
        <fullName evidence="1">Uncharacterized protein</fullName>
    </submittedName>
</protein>
<accession>A0A6C0DXU1</accession>